<comment type="caution">
    <text evidence="1">The sequence shown here is derived from an EMBL/GenBank/DDBJ whole genome shotgun (WGS) entry which is preliminary data.</text>
</comment>
<dbReference type="OrthoDB" id="9789685at2"/>
<evidence type="ECO:0000313" key="1">
    <source>
        <dbReference type="EMBL" id="RIJ26662.1"/>
    </source>
</evidence>
<reference evidence="1 2" key="1">
    <citation type="submission" date="2018-08" db="EMBL/GenBank/DDBJ databases">
        <title>Henriciella mobilis sp. nov., isolated from seawater.</title>
        <authorList>
            <person name="Cheng H."/>
            <person name="Wu Y.-H."/>
            <person name="Xu X.-W."/>
            <person name="Guo L.-L."/>
        </authorList>
    </citation>
    <scope>NUCLEOTIDE SEQUENCE [LARGE SCALE GENOMIC DNA]</scope>
    <source>
        <strain evidence="1 2">JN25</strain>
    </source>
</reference>
<keyword evidence="2" id="KW-1185">Reference proteome</keyword>
<gene>
    <name evidence="1" type="ORF">D1223_17070</name>
</gene>
<dbReference type="InterPro" id="IPR025245">
    <property type="entry name" value="DUF4197"/>
</dbReference>
<organism evidence="1 2">
    <name type="scientific">Henriciella mobilis</name>
    <dbReference type="NCBI Taxonomy" id="2305467"/>
    <lineage>
        <taxon>Bacteria</taxon>
        <taxon>Pseudomonadati</taxon>
        <taxon>Pseudomonadota</taxon>
        <taxon>Alphaproteobacteria</taxon>
        <taxon>Hyphomonadales</taxon>
        <taxon>Hyphomonadaceae</taxon>
        <taxon>Henriciella</taxon>
    </lineage>
</organism>
<name>A0A399RAC9_9PROT</name>
<dbReference type="EMBL" id="QWFX01000016">
    <property type="protein sequence ID" value="RIJ26662.1"/>
    <property type="molecule type" value="Genomic_DNA"/>
</dbReference>
<accession>A0A399RAC9</accession>
<dbReference type="RefSeq" id="WP_119377556.1">
    <property type="nucleotide sequence ID" value="NZ_QWFX01000016.1"/>
</dbReference>
<evidence type="ECO:0000313" key="2">
    <source>
        <dbReference type="Proteomes" id="UP000266385"/>
    </source>
</evidence>
<protein>
    <submittedName>
        <fullName evidence="1">DUF4197 domain-containing protein</fullName>
    </submittedName>
</protein>
<proteinExistence type="predicted"/>
<dbReference type="Proteomes" id="UP000266385">
    <property type="component" value="Unassembled WGS sequence"/>
</dbReference>
<dbReference type="Pfam" id="PF13852">
    <property type="entry name" value="DUF4197"/>
    <property type="match status" value="1"/>
</dbReference>
<dbReference type="AlphaFoldDB" id="A0A399RAC9"/>
<sequence length="249" mass="26186">MRRVILGAILACFLPAACETDGSVGGLGDVLGGISGYPGGSGTSQGALSQAEIEAGLRQALEIGTERVASQIGVTDGYWADPKIRIPLPGRLGEAQRELARVGLSAPLDDLQLRMNRAAEDAVPAGKKIVIDAVRSITIQDAVSILNGGDTAATDFLRGRTETSLRATFKPYVEQALDASGAYQTLDSVTSSVPLLAVAAVDYKTSLTDHAVSLGLDGMFDYLAVEEQKIRENPVARTTELLRKVFGAR</sequence>